<dbReference type="Gramene" id="ORUFI05G27760.1">
    <property type="protein sequence ID" value="ORUFI05G27760.1"/>
    <property type="gene ID" value="ORUFI05G27760"/>
</dbReference>
<dbReference type="Pfam" id="PF13639">
    <property type="entry name" value="zf-RING_2"/>
    <property type="match status" value="1"/>
</dbReference>
<dbReference type="AlphaFoldDB" id="A0A0E0PR97"/>
<dbReference type="PANTHER" id="PTHR22937">
    <property type="entry name" value="E3 UBIQUITIN-PROTEIN LIGASE RNF165"/>
    <property type="match status" value="1"/>
</dbReference>
<evidence type="ECO:0000256" key="4">
    <source>
        <dbReference type="ARBA" id="ARBA00022723"/>
    </source>
</evidence>
<dbReference type="InterPro" id="IPR001841">
    <property type="entry name" value="Znf_RING"/>
</dbReference>
<dbReference type="FunFam" id="3.30.40.10:FF:000467">
    <property type="entry name" value="C-terminal zinc-finger"/>
    <property type="match status" value="1"/>
</dbReference>
<evidence type="ECO:0000256" key="1">
    <source>
        <dbReference type="ARBA" id="ARBA00000900"/>
    </source>
</evidence>
<dbReference type="Gene3D" id="3.30.40.10">
    <property type="entry name" value="Zinc/RING finger domain, C3HC4 (zinc finger)"/>
    <property type="match status" value="1"/>
</dbReference>
<dbReference type="InterPro" id="IPR013083">
    <property type="entry name" value="Znf_RING/FYVE/PHD"/>
</dbReference>
<evidence type="ECO:0000256" key="6">
    <source>
        <dbReference type="ARBA" id="ARBA00022786"/>
    </source>
</evidence>
<keyword evidence="3" id="KW-0808">Transferase</keyword>
<evidence type="ECO:0000256" key="2">
    <source>
        <dbReference type="ARBA" id="ARBA00012483"/>
    </source>
</evidence>
<dbReference type="EnsemblPlants" id="ORUFI05G27760.1">
    <property type="protein sequence ID" value="ORUFI05G27760.1"/>
    <property type="gene ID" value="ORUFI05G27760"/>
</dbReference>
<dbReference type="PANTHER" id="PTHR22937:SF104">
    <property type="entry name" value="RING-TYPE E3 UBIQUITIN TRANSFERASE"/>
    <property type="match status" value="1"/>
</dbReference>
<reference evidence="11" key="1">
    <citation type="submission" date="2013-06" db="EMBL/GenBank/DDBJ databases">
        <authorList>
            <person name="Zhao Q."/>
        </authorList>
    </citation>
    <scope>NUCLEOTIDE SEQUENCE</scope>
    <source>
        <strain evidence="11">cv. W1943</strain>
    </source>
</reference>
<sequence length="421" mass="46774">MRALIFSTSMFRIHTHMWVLLQVLCSHLLCTTPAYQQQQWTDMFLLFKVLDWAIHYYCLYIINLLKDPWMRTAAVAIFVTASGNLSRGKMHYLSWNASFEANILPSTGVSNPPEYSSADSLNNSNSMASHPELVHHGNYVFPAGHMSQYNAWIAQASRTGGVPQWEHGNAAANPPGGFVHSGTIDMPNGGLQGYQAGPFANYYGPLPHFHQNPLNSMQHPALFNHIQMQVPHQHCLSNNLLHHPSGNGLPLDPRILAISSNSGHTFGPTAQPSLANQVNAGSSRIQPYENAPFVDLSRLYEAGVIDEHRDMRLDVDSMTYEELVALEERIGNVNSGFTESYIEENLKSSSYVPDADCMPDQSSVEKDACIICQEEYEAKELVGTLGCGHKYHAMCIKGWLMVKNLCPICKTTALPADRRNG</sequence>
<proteinExistence type="predicted"/>
<dbReference type="GO" id="GO:0061630">
    <property type="term" value="F:ubiquitin protein ligase activity"/>
    <property type="evidence" value="ECO:0007669"/>
    <property type="project" value="UniProtKB-EC"/>
</dbReference>
<dbReference type="EC" id="2.3.2.27" evidence="2"/>
<keyword evidence="4" id="KW-0479">Metal-binding</keyword>
<dbReference type="SMART" id="SM00184">
    <property type="entry name" value="RING"/>
    <property type="match status" value="1"/>
</dbReference>
<dbReference type="SUPFAM" id="SSF57850">
    <property type="entry name" value="RING/U-box"/>
    <property type="match status" value="1"/>
</dbReference>
<evidence type="ECO:0000256" key="7">
    <source>
        <dbReference type="ARBA" id="ARBA00022833"/>
    </source>
</evidence>
<dbReference type="Proteomes" id="UP000008022">
    <property type="component" value="Unassembled WGS sequence"/>
</dbReference>
<organism evidence="10 11">
    <name type="scientific">Oryza rufipogon</name>
    <name type="common">Brownbeard rice</name>
    <name type="synonym">Asian wild rice</name>
    <dbReference type="NCBI Taxonomy" id="4529"/>
    <lineage>
        <taxon>Eukaryota</taxon>
        <taxon>Viridiplantae</taxon>
        <taxon>Streptophyta</taxon>
        <taxon>Embryophyta</taxon>
        <taxon>Tracheophyta</taxon>
        <taxon>Spermatophyta</taxon>
        <taxon>Magnoliopsida</taxon>
        <taxon>Liliopsida</taxon>
        <taxon>Poales</taxon>
        <taxon>Poaceae</taxon>
        <taxon>BOP clade</taxon>
        <taxon>Oryzoideae</taxon>
        <taxon>Oryzeae</taxon>
        <taxon>Oryzinae</taxon>
        <taxon>Oryza</taxon>
    </lineage>
</organism>
<evidence type="ECO:0000256" key="5">
    <source>
        <dbReference type="ARBA" id="ARBA00022771"/>
    </source>
</evidence>
<feature type="domain" description="RING-type" evidence="9">
    <location>
        <begin position="369"/>
        <end position="410"/>
    </location>
</feature>
<comment type="catalytic activity">
    <reaction evidence="1">
        <text>S-ubiquitinyl-[E2 ubiquitin-conjugating enzyme]-L-cysteine + [acceptor protein]-L-lysine = [E2 ubiquitin-conjugating enzyme]-L-cysteine + N(6)-ubiquitinyl-[acceptor protein]-L-lysine.</text>
        <dbReference type="EC" id="2.3.2.27"/>
    </reaction>
</comment>
<reference evidence="10" key="2">
    <citation type="submission" date="2015-06" db="UniProtKB">
        <authorList>
            <consortium name="EnsemblPlants"/>
        </authorList>
    </citation>
    <scope>IDENTIFICATION</scope>
</reference>
<protein>
    <recommendedName>
        <fullName evidence="2">RING-type E3 ubiquitin transferase</fullName>
        <ecNumber evidence="2">2.3.2.27</ecNumber>
    </recommendedName>
</protein>
<keyword evidence="5 8" id="KW-0863">Zinc-finger</keyword>
<keyword evidence="6" id="KW-0833">Ubl conjugation pathway</keyword>
<evidence type="ECO:0000313" key="11">
    <source>
        <dbReference type="Proteomes" id="UP000008022"/>
    </source>
</evidence>
<evidence type="ECO:0000256" key="8">
    <source>
        <dbReference type="PROSITE-ProRule" id="PRU00175"/>
    </source>
</evidence>
<dbReference type="PROSITE" id="PS50089">
    <property type="entry name" value="ZF_RING_2"/>
    <property type="match status" value="1"/>
</dbReference>
<accession>A0A0E0PR97</accession>
<keyword evidence="7" id="KW-0862">Zinc</keyword>
<evidence type="ECO:0000259" key="9">
    <source>
        <dbReference type="PROSITE" id="PS50089"/>
    </source>
</evidence>
<evidence type="ECO:0000313" key="10">
    <source>
        <dbReference type="EnsemblPlants" id="ORUFI05G27760.1"/>
    </source>
</evidence>
<name>A0A0E0PR97_ORYRU</name>
<dbReference type="InterPro" id="IPR045191">
    <property type="entry name" value="MBR1/2-like"/>
</dbReference>
<keyword evidence="11" id="KW-1185">Reference proteome</keyword>
<evidence type="ECO:0000256" key="3">
    <source>
        <dbReference type="ARBA" id="ARBA00022679"/>
    </source>
</evidence>
<dbReference type="GO" id="GO:0008270">
    <property type="term" value="F:zinc ion binding"/>
    <property type="evidence" value="ECO:0007669"/>
    <property type="project" value="UniProtKB-KW"/>
</dbReference>